<dbReference type="InterPro" id="IPR040024">
    <property type="entry name" value="PPP1R21"/>
</dbReference>
<dbReference type="AlphaFoldDB" id="A0A8C4UIU2"/>
<evidence type="ECO:0000256" key="5">
    <source>
        <dbReference type="ARBA" id="ARBA00023054"/>
    </source>
</evidence>
<feature type="compositionally biased region" description="Low complexity" evidence="10">
    <location>
        <begin position="96"/>
        <end position="105"/>
    </location>
</feature>
<evidence type="ECO:0000256" key="7">
    <source>
        <dbReference type="ARBA" id="ARBA00031617"/>
    </source>
</evidence>
<feature type="domain" description="Protein phosphatase 1 regulatory subunit 21 N-terminal" evidence="11">
    <location>
        <begin position="12"/>
        <end position="113"/>
    </location>
</feature>
<dbReference type="Ensembl" id="ENSFTIT00000012828.1">
    <property type="protein sequence ID" value="ENSFTIP00000012290.1"/>
    <property type="gene ID" value="ENSFTIG00000008236.1"/>
</dbReference>
<dbReference type="InterPro" id="IPR049372">
    <property type="entry name" value="PPP1R21_C"/>
</dbReference>
<dbReference type="InterPro" id="IPR019348">
    <property type="entry name" value="PPP1R21_six_helix"/>
</dbReference>
<dbReference type="OMA" id="XFSQYLH"/>
<comment type="subcellular location">
    <subcellularLocation>
        <location evidence="1">Early endosome</location>
    </subcellularLocation>
</comment>
<feature type="region of interest" description="Disordered" evidence="10">
    <location>
        <begin position="86"/>
        <end position="105"/>
    </location>
</feature>
<feature type="coiled-coil region" evidence="9">
    <location>
        <begin position="695"/>
        <end position="736"/>
    </location>
</feature>
<evidence type="ECO:0000256" key="3">
    <source>
        <dbReference type="ARBA" id="ARBA00022753"/>
    </source>
</evidence>
<evidence type="ECO:0000259" key="11">
    <source>
        <dbReference type="SMART" id="SM01254"/>
    </source>
</evidence>
<protein>
    <recommendedName>
        <fullName evidence="2">Protein phosphatase 1 regulatory subunit 21</fullName>
    </recommendedName>
    <alternativeName>
        <fullName evidence="7">Coiled-coil domain-containing protein 128</fullName>
    </alternativeName>
    <alternativeName>
        <fullName evidence="8">Ferry endosomal RAB5 effector complex subunit 2</fullName>
    </alternativeName>
    <alternativeName>
        <fullName evidence="6">KLRAQ motif-containing protein 1</fullName>
    </alternativeName>
</protein>
<feature type="coiled-coil region" evidence="9">
    <location>
        <begin position="559"/>
        <end position="611"/>
    </location>
</feature>
<organism evidence="12 13">
    <name type="scientific">Falco tinnunculus</name>
    <name type="common">Common kestrel</name>
    <dbReference type="NCBI Taxonomy" id="100819"/>
    <lineage>
        <taxon>Eukaryota</taxon>
        <taxon>Metazoa</taxon>
        <taxon>Chordata</taxon>
        <taxon>Craniata</taxon>
        <taxon>Vertebrata</taxon>
        <taxon>Euteleostomi</taxon>
        <taxon>Archelosauria</taxon>
        <taxon>Archosauria</taxon>
        <taxon>Dinosauria</taxon>
        <taxon>Saurischia</taxon>
        <taxon>Theropoda</taxon>
        <taxon>Coelurosauria</taxon>
        <taxon>Aves</taxon>
        <taxon>Neognathae</taxon>
        <taxon>Neoaves</taxon>
        <taxon>Telluraves</taxon>
        <taxon>Australaves</taxon>
        <taxon>Falconiformes</taxon>
        <taxon>Falconidae</taxon>
        <taxon>Falco</taxon>
    </lineage>
</organism>
<dbReference type="Proteomes" id="UP000694562">
    <property type="component" value="Unplaced"/>
</dbReference>
<evidence type="ECO:0000313" key="13">
    <source>
        <dbReference type="Proteomes" id="UP000694562"/>
    </source>
</evidence>
<evidence type="ECO:0000256" key="10">
    <source>
        <dbReference type="SAM" id="MobiDB-lite"/>
    </source>
</evidence>
<evidence type="ECO:0000256" key="6">
    <source>
        <dbReference type="ARBA" id="ARBA00031361"/>
    </source>
</evidence>
<dbReference type="GO" id="GO:0003723">
    <property type="term" value="F:RNA binding"/>
    <property type="evidence" value="ECO:0007669"/>
    <property type="project" value="UniProtKB-KW"/>
</dbReference>
<feature type="coiled-coil region" evidence="9">
    <location>
        <begin position="145"/>
        <end position="211"/>
    </location>
</feature>
<dbReference type="SMART" id="SM01254">
    <property type="entry name" value="KLRAQ"/>
    <property type="match status" value="1"/>
</dbReference>
<evidence type="ECO:0000256" key="1">
    <source>
        <dbReference type="ARBA" id="ARBA00004412"/>
    </source>
</evidence>
<evidence type="ECO:0000256" key="9">
    <source>
        <dbReference type="SAM" id="Coils"/>
    </source>
</evidence>
<dbReference type="Pfam" id="PF10212">
    <property type="entry name" value="PPP1R21_helical"/>
    <property type="match status" value="1"/>
</dbReference>
<accession>A0A8C4UIU2</accession>
<evidence type="ECO:0000256" key="8">
    <source>
        <dbReference type="ARBA" id="ARBA00044824"/>
    </source>
</evidence>
<dbReference type="OrthoDB" id="5566667at2759"/>
<dbReference type="GO" id="GO:0005769">
    <property type="term" value="C:early endosome"/>
    <property type="evidence" value="ECO:0007669"/>
    <property type="project" value="UniProtKB-SubCell"/>
</dbReference>
<evidence type="ECO:0000256" key="2">
    <source>
        <dbReference type="ARBA" id="ARBA00020102"/>
    </source>
</evidence>
<reference evidence="12" key="1">
    <citation type="submission" date="2025-08" db="UniProtKB">
        <authorList>
            <consortium name="Ensembl"/>
        </authorList>
    </citation>
    <scope>IDENTIFICATION</scope>
</reference>
<dbReference type="Pfam" id="PF21636">
    <property type="entry name" value="PPP1R21_C"/>
    <property type="match status" value="1"/>
</dbReference>
<dbReference type="Pfam" id="PF10205">
    <property type="entry name" value="KLRAQ"/>
    <property type="match status" value="1"/>
</dbReference>
<keyword evidence="3" id="KW-0967">Endosome</keyword>
<dbReference type="PANTHER" id="PTHR21448">
    <property type="entry name" value="SMOOTH MUSCLE MYOSIN HEAVY CHAIN-RELATED"/>
    <property type="match status" value="1"/>
</dbReference>
<reference evidence="12" key="2">
    <citation type="submission" date="2025-09" db="UniProtKB">
        <authorList>
            <consortium name="Ensembl"/>
        </authorList>
    </citation>
    <scope>IDENTIFICATION</scope>
</reference>
<keyword evidence="4" id="KW-0694">RNA-binding</keyword>
<proteinExistence type="predicted"/>
<keyword evidence="13" id="KW-1185">Reference proteome</keyword>
<dbReference type="InterPro" id="IPR019343">
    <property type="entry name" value="PPP1R21_N"/>
</dbReference>
<dbReference type="GO" id="GO:0016020">
    <property type="term" value="C:membrane"/>
    <property type="evidence" value="ECO:0007669"/>
    <property type="project" value="TreeGrafter"/>
</dbReference>
<sequence>MAAAAELQGKYQKLAQEYSKLRAQNQVLKKGVVDEQANSASLKEQLKMKDQSLRKLQQEMDSLTFRNQQLAKRVELLQDELALSEARGKKNKKSAESSSQLSQEQKSVFNEDLQKKIEENERLHILFFEADEQHKRLEAELRSRLDVLETDAAQHQAVVDSLTRKYTDTIEKLQNDKAKLEIKSQTLEREAKDCRLRTEECQQQLKNLQAALGSRLEESLCIINEKVPFNDTRSNRYNALNVPLHNRRYQLKLRDLAGQALAFVQELVTALLNFHTYTEQKVQIFPIDSATDSISPLNQKFSQYLHENASYVRPLEEGMLHLFESITEDTVTVLETAVKLKAFSEHLASYLCFLRKILPYQLKSLEEECESSLCTAALRARNMELHRDMKRLTAVFEKLHTYVSLLALPSTKPEGLLRTNYNSVFTNIAASLHGFHDLLKDISKDYSQKATLEQDVPTATQKLITTNDCILSSLVALTNAVGKIASFFSNNLDHFTTSLSYGPKGGTEFISPLSAECMLQYKKKAVAYMKSLKKPCADSVPYEEALANRRVLLSSTESREGLAQQVQQSLEKIAKLEQEKEHWMLEAQLAKIKLEKENQKLKNSLSGHLTETIQEHSVLPNVAEQKKEATEKSLKEPIKSTSLIGMLTITTDNEKAPDTESREDLIKTHYMARIAELTSHLQLADSKSVHFHAECRALAKRLSLAEKSKESLTEELKLASQNISRLQDELMTTKRSYEDQLSMMSDHLCSMNETLTKQREEIDTLKMTNKVSCQSWTLGTGCSLEVCGLHLAFLQHYPFTNQFTSCSFYCQLVGKKTANLVLHVSVKKKLFQNIHVGKNKLFMVLLQSRLSKLPSGGRPAPFVYLYVVKIELLSNPASDTRCL</sequence>
<name>A0A8C4UIU2_FALTI</name>
<evidence type="ECO:0000256" key="4">
    <source>
        <dbReference type="ARBA" id="ARBA00022884"/>
    </source>
</evidence>
<keyword evidence="5 9" id="KW-0175">Coiled coil</keyword>
<evidence type="ECO:0000313" key="12">
    <source>
        <dbReference type="Ensembl" id="ENSFTIP00000012290.1"/>
    </source>
</evidence>
<dbReference type="PANTHER" id="PTHR21448:SF0">
    <property type="entry name" value="PROTEIN PHOSPHATASE 1 REGULATORY SUBUNIT 21"/>
    <property type="match status" value="1"/>
</dbReference>